<gene>
    <name evidence="1" type="ORF">C1645_821723</name>
</gene>
<protein>
    <submittedName>
        <fullName evidence="1">Uncharacterized protein</fullName>
    </submittedName>
</protein>
<evidence type="ECO:0000313" key="1">
    <source>
        <dbReference type="EMBL" id="RIA91639.1"/>
    </source>
</evidence>
<sequence length="64" mass="7362">MSELDLTKQPCEDILGLHDDLPMEQVVAWDCLIKWGIEQTPGLGSENSDRTKCNNENYKELRKL</sequence>
<dbReference type="AlphaFoldDB" id="A0A397T2S2"/>
<evidence type="ECO:0000313" key="2">
    <source>
        <dbReference type="Proteomes" id="UP000265703"/>
    </source>
</evidence>
<proteinExistence type="predicted"/>
<dbReference type="EMBL" id="QKYT01000146">
    <property type="protein sequence ID" value="RIA91639.1"/>
    <property type="molecule type" value="Genomic_DNA"/>
</dbReference>
<comment type="caution">
    <text evidence="1">The sequence shown here is derived from an EMBL/GenBank/DDBJ whole genome shotgun (WGS) entry which is preliminary data.</text>
</comment>
<reference evidence="1 2" key="1">
    <citation type="submission" date="2018-06" db="EMBL/GenBank/DDBJ databases">
        <title>Comparative genomics reveals the genomic features of Rhizophagus irregularis, R. cerebriforme, R. diaphanum and Gigaspora rosea, and their symbiotic lifestyle signature.</title>
        <authorList>
            <person name="Morin E."/>
            <person name="San Clemente H."/>
            <person name="Chen E.C.H."/>
            <person name="De La Providencia I."/>
            <person name="Hainaut M."/>
            <person name="Kuo A."/>
            <person name="Kohler A."/>
            <person name="Murat C."/>
            <person name="Tang N."/>
            <person name="Roy S."/>
            <person name="Loubradou J."/>
            <person name="Henrissat B."/>
            <person name="Grigoriev I.V."/>
            <person name="Corradi N."/>
            <person name="Roux C."/>
            <person name="Martin F.M."/>
        </authorList>
    </citation>
    <scope>NUCLEOTIDE SEQUENCE [LARGE SCALE GENOMIC DNA]</scope>
    <source>
        <strain evidence="1 2">DAOM 227022</strain>
    </source>
</reference>
<organism evidence="1 2">
    <name type="scientific">Glomus cerebriforme</name>
    <dbReference type="NCBI Taxonomy" id="658196"/>
    <lineage>
        <taxon>Eukaryota</taxon>
        <taxon>Fungi</taxon>
        <taxon>Fungi incertae sedis</taxon>
        <taxon>Mucoromycota</taxon>
        <taxon>Glomeromycotina</taxon>
        <taxon>Glomeromycetes</taxon>
        <taxon>Glomerales</taxon>
        <taxon>Glomeraceae</taxon>
        <taxon>Glomus</taxon>
    </lineage>
</organism>
<keyword evidence="2" id="KW-1185">Reference proteome</keyword>
<name>A0A397T2S2_9GLOM</name>
<dbReference type="OrthoDB" id="2448129at2759"/>
<dbReference type="Proteomes" id="UP000265703">
    <property type="component" value="Unassembled WGS sequence"/>
</dbReference>
<accession>A0A397T2S2</accession>